<evidence type="ECO:0000259" key="10">
    <source>
        <dbReference type="PROSITE" id="PS51782"/>
    </source>
</evidence>
<protein>
    <submittedName>
        <fullName evidence="12">Peptidase M14</fullName>
    </submittedName>
</protein>
<dbReference type="GO" id="GO:0005615">
    <property type="term" value="C:extracellular space"/>
    <property type="evidence" value="ECO:0007669"/>
    <property type="project" value="TreeGrafter"/>
</dbReference>
<keyword evidence="5" id="KW-0378">Hydrolase</keyword>
<feature type="region of interest" description="Disordered" evidence="9">
    <location>
        <begin position="270"/>
        <end position="289"/>
    </location>
</feature>
<feature type="compositionally biased region" description="Basic and acidic residues" evidence="9">
    <location>
        <begin position="270"/>
        <end position="280"/>
    </location>
</feature>
<evidence type="ECO:0000256" key="8">
    <source>
        <dbReference type="PROSITE-ProRule" id="PRU01379"/>
    </source>
</evidence>
<dbReference type="Pfam" id="PF01476">
    <property type="entry name" value="LysM"/>
    <property type="match status" value="2"/>
</dbReference>
<dbReference type="Proteomes" id="UP000644756">
    <property type="component" value="Unassembled WGS sequence"/>
</dbReference>
<evidence type="ECO:0000256" key="6">
    <source>
        <dbReference type="ARBA" id="ARBA00022833"/>
    </source>
</evidence>
<keyword evidence="7" id="KW-0482">Metalloprotease</keyword>
<dbReference type="InterPro" id="IPR036779">
    <property type="entry name" value="LysM_dom_sf"/>
</dbReference>
<evidence type="ECO:0000256" key="3">
    <source>
        <dbReference type="ARBA" id="ARBA00022670"/>
    </source>
</evidence>
<accession>A0A917FZX0</accession>
<evidence type="ECO:0000256" key="9">
    <source>
        <dbReference type="SAM" id="MobiDB-lite"/>
    </source>
</evidence>
<name>A0A917FZX0_9BACL</name>
<dbReference type="InterPro" id="IPR057246">
    <property type="entry name" value="CARBOXYPEPT_ZN_1"/>
</dbReference>
<evidence type="ECO:0000256" key="2">
    <source>
        <dbReference type="ARBA" id="ARBA00005988"/>
    </source>
</evidence>
<dbReference type="PRINTS" id="PR00765">
    <property type="entry name" value="CRBOXYPTASEA"/>
</dbReference>
<keyword evidence="6" id="KW-0862">Zinc</keyword>
<dbReference type="RefSeq" id="WP_308422752.1">
    <property type="nucleotide sequence ID" value="NZ_BMGR01000012.1"/>
</dbReference>
<feature type="domain" description="Peptidase M14" evidence="11">
    <location>
        <begin position="113"/>
        <end position="399"/>
    </location>
</feature>
<comment type="caution">
    <text evidence="12">The sequence shown here is derived from an EMBL/GenBank/DDBJ whole genome shotgun (WGS) entry which is preliminary data.</text>
</comment>
<reference evidence="12" key="2">
    <citation type="submission" date="2020-09" db="EMBL/GenBank/DDBJ databases">
        <authorList>
            <person name="Sun Q."/>
            <person name="Zhou Y."/>
        </authorList>
    </citation>
    <scope>NUCLEOTIDE SEQUENCE</scope>
    <source>
        <strain evidence="12">CGMCC 1.12987</strain>
    </source>
</reference>
<dbReference type="InterPro" id="IPR034274">
    <property type="entry name" value="ENP1_M14_CPD"/>
</dbReference>
<dbReference type="EMBL" id="BMGR01000012">
    <property type="protein sequence ID" value="GGG15731.1"/>
    <property type="molecule type" value="Genomic_DNA"/>
</dbReference>
<keyword evidence="4" id="KW-0479">Metal-binding</keyword>
<dbReference type="Pfam" id="PF00246">
    <property type="entry name" value="Peptidase_M14"/>
    <property type="match status" value="1"/>
</dbReference>
<feature type="domain" description="LysM" evidence="10">
    <location>
        <begin position="56"/>
        <end position="100"/>
    </location>
</feature>
<dbReference type="SMART" id="SM00257">
    <property type="entry name" value="LysM"/>
    <property type="match status" value="2"/>
</dbReference>
<evidence type="ECO:0000313" key="12">
    <source>
        <dbReference type="EMBL" id="GGG15731.1"/>
    </source>
</evidence>
<dbReference type="GO" id="GO:0008270">
    <property type="term" value="F:zinc ion binding"/>
    <property type="evidence" value="ECO:0007669"/>
    <property type="project" value="InterPro"/>
</dbReference>
<evidence type="ECO:0000256" key="5">
    <source>
        <dbReference type="ARBA" id="ARBA00022801"/>
    </source>
</evidence>
<dbReference type="SMART" id="SM00631">
    <property type="entry name" value="Zn_pept"/>
    <property type="match status" value="1"/>
</dbReference>
<dbReference type="SUPFAM" id="SSF54106">
    <property type="entry name" value="LysM domain"/>
    <property type="match status" value="2"/>
</dbReference>
<evidence type="ECO:0000256" key="7">
    <source>
        <dbReference type="ARBA" id="ARBA00023049"/>
    </source>
</evidence>
<dbReference type="SUPFAM" id="SSF53187">
    <property type="entry name" value="Zn-dependent exopeptidases"/>
    <property type="match status" value="1"/>
</dbReference>
<dbReference type="InterPro" id="IPR000834">
    <property type="entry name" value="Peptidase_M14"/>
</dbReference>
<organism evidence="12 13">
    <name type="scientific">Paenibacillus abyssi</name>
    <dbReference type="NCBI Taxonomy" id="1340531"/>
    <lineage>
        <taxon>Bacteria</taxon>
        <taxon>Bacillati</taxon>
        <taxon>Bacillota</taxon>
        <taxon>Bacilli</taxon>
        <taxon>Bacillales</taxon>
        <taxon>Paenibacillaceae</taxon>
        <taxon>Paenibacillus</taxon>
    </lineage>
</organism>
<dbReference type="Gene3D" id="3.10.350.10">
    <property type="entry name" value="LysM domain"/>
    <property type="match status" value="2"/>
</dbReference>
<dbReference type="CDD" id="cd06229">
    <property type="entry name" value="M14_Endopeptidase_I"/>
    <property type="match status" value="1"/>
</dbReference>
<dbReference type="PROSITE" id="PS00132">
    <property type="entry name" value="CARBOXYPEPT_ZN_1"/>
    <property type="match status" value="1"/>
</dbReference>
<dbReference type="PANTHER" id="PTHR11705">
    <property type="entry name" value="PROTEASE FAMILY M14 CARBOXYPEPTIDASE A,B"/>
    <property type="match status" value="1"/>
</dbReference>
<sequence>MNLSFTYMVQPGDTLLRIAGYFGVNEFALLAANPRLTHEAPLIPGLILTIPSANFIYYCLQPGDTLNDLTERLHVSVYSLLTENPQLDPKHLIPGQTLKIPAPIRSRIIQAKAEYGYRNLRNDIETMVRDYPFLKQSVIGQSVMGKPLPALRFGRGAKKVHVNAAFHANEWITTPLIMRFMEDLARGYKLGAKVRGEDCQSLYEHVTLWVVPMVNPDGVELVLEGATPAHPYYEELLRSNRFSERFQAWKANIRGVDLNDQFPAHWEAECERRGHDRPGPRDYPGPHPLSEPEAQAMADFTREQQFDLVIALHTQGQEIYWNYRDYEPPAAEEHARQLAEASGYRAVKLAGSDAGYKDWFIQEFRKPGFTVEAGIGVNPLPLDQFEDMYDAVQSLLLQALRL</sequence>
<dbReference type="GO" id="GO:0006508">
    <property type="term" value="P:proteolysis"/>
    <property type="evidence" value="ECO:0007669"/>
    <property type="project" value="UniProtKB-KW"/>
</dbReference>
<comment type="similarity">
    <text evidence="2 8">Belongs to the peptidase M14 family.</text>
</comment>
<dbReference type="PROSITE" id="PS51782">
    <property type="entry name" value="LYSM"/>
    <property type="match status" value="2"/>
</dbReference>
<evidence type="ECO:0000313" key="13">
    <source>
        <dbReference type="Proteomes" id="UP000644756"/>
    </source>
</evidence>
<evidence type="ECO:0000256" key="1">
    <source>
        <dbReference type="ARBA" id="ARBA00001947"/>
    </source>
</evidence>
<feature type="domain" description="LysM" evidence="10">
    <location>
        <begin position="5"/>
        <end position="50"/>
    </location>
</feature>
<comment type="cofactor">
    <cofactor evidence="1">
        <name>Zn(2+)</name>
        <dbReference type="ChEBI" id="CHEBI:29105"/>
    </cofactor>
</comment>
<gene>
    <name evidence="12" type="ORF">GCM10010916_35860</name>
</gene>
<feature type="active site" description="Proton donor/acceptor" evidence="8">
    <location>
        <position position="372"/>
    </location>
</feature>
<reference evidence="12" key="1">
    <citation type="journal article" date="2014" name="Int. J. Syst. Evol. Microbiol.">
        <title>Complete genome sequence of Corynebacterium casei LMG S-19264T (=DSM 44701T), isolated from a smear-ripened cheese.</title>
        <authorList>
            <consortium name="US DOE Joint Genome Institute (JGI-PGF)"/>
            <person name="Walter F."/>
            <person name="Albersmeier A."/>
            <person name="Kalinowski J."/>
            <person name="Ruckert C."/>
        </authorList>
    </citation>
    <scope>NUCLEOTIDE SEQUENCE</scope>
    <source>
        <strain evidence="12">CGMCC 1.12987</strain>
    </source>
</reference>
<keyword evidence="3" id="KW-0645">Protease</keyword>
<evidence type="ECO:0000256" key="4">
    <source>
        <dbReference type="ARBA" id="ARBA00022723"/>
    </source>
</evidence>
<dbReference type="CDD" id="cd00118">
    <property type="entry name" value="LysM"/>
    <property type="match status" value="2"/>
</dbReference>
<dbReference type="InterPro" id="IPR018392">
    <property type="entry name" value="LysM"/>
</dbReference>
<proteinExistence type="inferred from homology"/>
<dbReference type="Gene3D" id="3.40.630.10">
    <property type="entry name" value="Zn peptidases"/>
    <property type="match status" value="1"/>
</dbReference>
<keyword evidence="13" id="KW-1185">Reference proteome</keyword>
<evidence type="ECO:0000259" key="11">
    <source>
        <dbReference type="PROSITE" id="PS52035"/>
    </source>
</evidence>
<dbReference type="PANTHER" id="PTHR11705:SF143">
    <property type="entry name" value="SLL0236 PROTEIN"/>
    <property type="match status" value="1"/>
</dbReference>
<dbReference type="AlphaFoldDB" id="A0A917FZX0"/>
<dbReference type="PROSITE" id="PS52035">
    <property type="entry name" value="PEPTIDASE_M14"/>
    <property type="match status" value="1"/>
</dbReference>
<dbReference type="GO" id="GO:0004181">
    <property type="term" value="F:metallocarboxypeptidase activity"/>
    <property type="evidence" value="ECO:0007669"/>
    <property type="project" value="InterPro"/>
</dbReference>